<keyword evidence="5" id="KW-0833">Ubl conjugation pathway</keyword>
<sequence>MKGSFPKKLKSLRDKNSTHRRNKSSEPNNHPKVGMRLGALARKSVIGIPSKQAAKEEQERERIDANVELIANRCDELKFHNITKDHIRFALLSKYSEGDVDSAIELIQLQQQAFSGILLPYNPNVEMVGAENRESVTCYLDALLFAMYAKLEAFECMLKNEQLDENQRNLAALIRLWVNMLRSGKLIRTDMTETIQNALASCGWQDARELQQQDTSEAFAFITETLQLPLLTLQVDLFHQGERDEDDHKVVYERLLNLAVPPDPEGKGVQLEDCLEDYFNTRVDVLRDSLQDKKSTERAALAPGETKLAIFPENSVEAALKTDTTSVMEMTAAATPGAEVAADTTDTPADTSADTSANTSADTSADPLADSAEIAETVPDSDVHVLSESGDNVPNIDGRDASVSSSKDTTKADNTSSSAAASALDVAKSLGGTDSPPAVAAQPDTSELEPTTVASPTTINSHTDRTSETFDHDPAPMVRRWNSLVLDTTNPESPAESSTAAERRSISASTLRQRSASIIQRIVIEDGKPSEPQEASTLLKQRERRGSTIMKAITIPAWQFFRLIPWHLSSNSEPQSDVEVIRQFNKRPVVGICLKRYMMNSKGQFERQNTYIDIPDSLRLPYFMMSEDGRPREGNELSTGYKLVLQSAVCHRGISLHSGHYISFARVNPVMLTDNRRHESDPPPDYEEQQWVKFDDLDPDSRVTPVDDIKASLKEDMPYLLFYQIVPMMDMESSVTSLDEIKEPPSYNDSAIMGPGTPLPVDATVLGNASSYFDPSTWGGSTTTGPSIRFSSEMDGTPRFSLDDESNGSSSFLANAYRKATDSASRRGSLAFTNSIVGTPLITPEGGRSPVISPSDEPSTAQRLSRAAARLTSRSSRSRPPSQTGEGRKSLTMSRLGSLVRSSKEPLRFSEDGTDASTVTIPLPAAANSTSLLTAVHTAPASASSLTFGLPLETVPSADSGLPHTTLPSTASPSWPQKPENADDGRHHHHHHHYHNYHFRRKEREADTSTEAGTTEGGDYVLADGSKGKGKDKEKTKNKSGVPERECSVM</sequence>
<feature type="region of interest" description="Disordered" evidence="8">
    <location>
        <begin position="838"/>
        <end position="917"/>
    </location>
</feature>
<proteinExistence type="inferred from homology"/>
<organism evidence="10 11">
    <name type="scientific">Sporothrix epigloea</name>
    <dbReference type="NCBI Taxonomy" id="1892477"/>
    <lineage>
        <taxon>Eukaryota</taxon>
        <taxon>Fungi</taxon>
        <taxon>Dikarya</taxon>
        <taxon>Ascomycota</taxon>
        <taxon>Pezizomycotina</taxon>
        <taxon>Sordariomycetes</taxon>
        <taxon>Sordariomycetidae</taxon>
        <taxon>Ophiostomatales</taxon>
        <taxon>Ophiostomataceae</taxon>
        <taxon>Sporothrix</taxon>
    </lineage>
</organism>
<keyword evidence="7" id="KW-0788">Thiol protease</keyword>
<evidence type="ECO:0000256" key="2">
    <source>
        <dbReference type="ARBA" id="ARBA00009085"/>
    </source>
</evidence>
<evidence type="ECO:0000313" key="10">
    <source>
        <dbReference type="EMBL" id="CAK7265412.1"/>
    </source>
</evidence>
<dbReference type="InterPro" id="IPR050164">
    <property type="entry name" value="Peptidase_C19"/>
</dbReference>
<feature type="region of interest" description="Disordered" evidence="8">
    <location>
        <begin position="957"/>
        <end position="1050"/>
    </location>
</feature>
<evidence type="ECO:0000256" key="7">
    <source>
        <dbReference type="ARBA" id="ARBA00022807"/>
    </source>
</evidence>
<evidence type="ECO:0000256" key="3">
    <source>
        <dbReference type="ARBA" id="ARBA00012759"/>
    </source>
</evidence>
<comment type="similarity">
    <text evidence="2">Belongs to the peptidase C19 family.</text>
</comment>
<feature type="compositionally biased region" description="Low complexity" evidence="8">
    <location>
        <begin position="335"/>
        <end position="366"/>
    </location>
</feature>
<feature type="region of interest" description="Disordered" evidence="8">
    <location>
        <begin position="1"/>
        <end position="36"/>
    </location>
</feature>
<feature type="compositionally biased region" description="Basic residues" evidence="8">
    <location>
        <begin position="987"/>
        <end position="1001"/>
    </location>
</feature>
<evidence type="ECO:0000256" key="8">
    <source>
        <dbReference type="SAM" id="MobiDB-lite"/>
    </source>
</evidence>
<comment type="caution">
    <text evidence="10">The sequence shown here is derived from an EMBL/GenBank/DDBJ whole genome shotgun (WGS) entry which is preliminary data.</text>
</comment>
<dbReference type="PROSITE" id="PS50235">
    <property type="entry name" value="USP_3"/>
    <property type="match status" value="1"/>
</dbReference>
<protein>
    <recommendedName>
        <fullName evidence="3">ubiquitinyl hydrolase 1</fullName>
        <ecNumber evidence="3">3.4.19.12</ecNumber>
    </recommendedName>
</protein>
<evidence type="ECO:0000256" key="5">
    <source>
        <dbReference type="ARBA" id="ARBA00022786"/>
    </source>
</evidence>
<feature type="compositionally biased region" description="Basic and acidic residues" evidence="8">
    <location>
        <begin position="1026"/>
        <end position="1050"/>
    </location>
</feature>
<feature type="compositionally biased region" description="Basic and acidic residues" evidence="8">
    <location>
        <begin position="462"/>
        <end position="474"/>
    </location>
</feature>
<feature type="region of interest" description="Disordered" evidence="8">
    <location>
        <begin position="335"/>
        <end position="476"/>
    </location>
</feature>
<evidence type="ECO:0000313" key="11">
    <source>
        <dbReference type="Proteomes" id="UP001642502"/>
    </source>
</evidence>
<dbReference type="PANTHER" id="PTHR24006:SF722">
    <property type="entry name" value="UBIQUITIN CARBOXYL-TERMINAL HYDROLASE 48"/>
    <property type="match status" value="1"/>
</dbReference>
<dbReference type="InterPro" id="IPR038765">
    <property type="entry name" value="Papain-like_cys_pep_sf"/>
</dbReference>
<dbReference type="InterPro" id="IPR001394">
    <property type="entry name" value="Peptidase_C19_UCH"/>
</dbReference>
<gene>
    <name evidence="10" type="ORF">SEPCBS119000_001499</name>
</gene>
<dbReference type="EC" id="3.4.19.12" evidence="3"/>
<dbReference type="EMBL" id="CAWUON010000012">
    <property type="protein sequence ID" value="CAK7265412.1"/>
    <property type="molecule type" value="Genomic_DNA"/>
</dbReference>
<feature type="compositionally biased region" description="Polar residues" evidence="8">
    <location>
        <begin position="966"/>
        <end position="975"/>
    </location>
</feature>
<keyword evidence="6" id="KW-0378">Hydrolase</keyword>
<reference evidence="10 11" key="1">
    <citation type="submission" date="2024-01" db="EMBL/GenBank/DDBJ databases">
        <authorList>
            <person name="Allen C."/>
            <person name="Tagirdzhanova G."/>
        </authorList>
    </citation>
    <scope>NUCLEOTIDE SEQUENCE [LARGE SCALE GENOMIC DNA]</scope>
    <source>
        <strain evidence="10 11">CBS 119000</strain>
    </source>
</reference>
<feature type="compositionally biased region" description="Polar residues" evidence="8">
    <location>
        <begin position="443"/>
        <end position="461"/>
    </location>
</feature>
<feature type="compositionally biased region" description="Low complexity" evidence="8">
    <location>
        <begin position="859"/>
        <end position="883"/>
    </location>
</feature>
<evidence type="ECO:0000256" key="4">
    <source>
        <dbReference type="ARBA" id="ARBA00022670"/>
    </source>
</evidence>
<feature type="compositionally biased region" description="Basic residues" evidence="8">
    <location>
        <begin position="1"/>
        <end position="10"/>
    </location>
</feature>
<dbReference type="InterPro" id="IPR028889">
    <property type="entry name" value="USP"/>
</dbReference>
<feature type="compositionally biased region" description="Basic and acidic residues" evidence="8">
    <location>
        <begin position="902"/>
        <end position="911"/>
    </location>
</feature>
<dbReference type="Proteomes" id="UP001642502">
    <property type="component" value="Unassembled WGS sequence"/>
</dbReference>
<feature type="domain" description="USP" evidence="9">
    <location>
        <begin position="128"/>
        <end position="726"/>
    </location>
</feature>
<dbReference type="Pfam" id="PF00443">
    <property type="entry name" value="UCH"/>
    <property type="match status" value="1"/>
</dbReference>
<keyword evidence="11" id="KW-1185">Reference proteome</keyword>
<feature type="region of interest" description="Disordered" evidence="8">
    <location>
        <begin position="488"/>
        <end position="508"/>
    </location>
</feature>
<feature type="region of interest" description="Disordered" evidence="8">
    <location>
        <begin position="777"/>
        <end position="807"/>
    </location>
</feature>
<evidence type="ECO:0000256" key="1">
    <source>
        <dbReference type="ARBA" id="ARBA00000707"/>
    </source>
</evidence>
<keyword evidence="4" id="KW-0645">Protease</keyword>
<dbReference type="SUPFAM" id="SSF54001">
    <property type="entry name" value="Cysteine proteinases"/>
    <property type="match status" value="1"/>
</dbReference>
<name>A0ABP0DE81_9PEZI</name>
<accession>A0ABP0DE81</accession>
<evidence type="ECO:0000256" key="6">
    <source>
        <dbReference type="ARBA" id="ARBA00022801"/>
    </source>
</evidence>
<comment type="catalytic activity">
    <reaction evidence="1">
        <text>Thiol-dependent hydrolysis of ester, thioester, amide, peptide and isopeptide bonds formed by the C-terminal Gly of ubiquitin (a 76-residue protein attached to proteins as an intracellular targeting signal).</text>
        <dbReference type="EC" id="3.4.19.12"/>
    </reaction>
</comment>
<feature type="compositionally biased region" description="Low complexity" evidence="8">
    <location>
        <begin position="404"/>
        <end position="429"/>
    </location>
</feature>
<feature type="compositionally biased region" description="Low complexity" evidence="8">
    <location>
        <begin position="777"/>
        <end position="787"/>
    </location>
</feature>
<dbReference type="Gene3D" id="3.90.70.10">
    <property type="entry name" value="Cysteine proteinases"/>
    <property type="match status" value="2"/>
</dbReference>
<dbReference type="PANTHER" id="PTHR24006">
    <property type="entry name" value="UBIQUITIN CARBOXYL-TERMINAL HYDROLASE"/>
    <property type="match status" value="1"/>
</dbReference>
<evidence type="ECO:0000259" key="9">
    <source>
        <dbReference type="PROSITE" id="PS50235"/>
    </source>
</evidence>